<accession>A0A5B7E1R3</accession>
<proteinExistence type="predicted"/>
<feature type="transmembrane region" description="Helical" evidence="1">
    <location>
        <begin position="20"/>
        <end position="39"/>
    </location>
</feature>
<reference evidence="2 3" key="1">
    <citation type="submission" date="2019-05" db="EMBL/GenBank/DDBJ databases">
        <title>Another draft genome of Portunus trituberculatus and its Hox gene families provides insights of decapod evolution.</title>
        <authorList>
            <person name="Jeong J.-H."/>
            <person name="Song I."/>
            <person name="Kim S."/>
            <person name="Choi T."/>
            <person name="Kim D."/>
            <person name="Ryu S."/>
            <person name="Kim W."/>
        </authorList>
    </citation>
    <scope>NUCLEOTIDE SEQUENCE [LARGE SCALE GENOMIC DNA]</scope>
    <source>
        <tissue evidence="2">Muscle</tissue>
    </source>
</reference>
<evidence type="ECO:0000256" key="1">
    <source>
        <dbReference type="SAM" id="Phobius"/>
    </source>
</evidence>
<keyword evidence="1" id="KW-0812">Transmembrane</keyword>
<dbReference type="AlphaFoldDB" id="A0A5B7E1R3"/>
<gene>
    <name evidence="2" type="ORF">E2C01_019920</name>
</gene>
<evidence type="ECO:0000313" key="2">
    <source>
        <dbReference type="EMBL" id="MPC26774.1"/>
    </source>
</evidence>
<dbReference type="Proteomes" id="UP000324222">
    <property type="component" value="Unassembled WGS sequence"/>
</dbReference>
<sequence>MEVLVSLEDGDDCGETETASAAFLLILLFVVVGSIGSHLTRAAFEERLVIVVVFLLLGEKKATLRTTMEQHGNPTLLSETHEVSHCCWPPMIEPGRQMRSQAMTSAAVKRKCFII</sequence>
<evidence type="ECO:0000313" key="3">
    <source>
        <dbReference type="Proteomes" id="UP000324222"/>
    </source>
</evidence>
<organism evidence="2 3">
    <name type="scientific">Portunus trituberculatus</name>
    <name type="common">Swimming crab</name>
    <name type="synonym">Neptunus trituberculatus</name>
    <dbReference type="NCBI Taxonomy" id="210409"/>
    <lineage>
        <taxon>Eukaryota</taxon>
        <taxon>Metazoa</taxon>
        <taxon>Ecdysozoa</taxon>
        <taxon>Arthropoda</taxon>
        <taxon>Crustacea</taxon>
        <taxon>Multicrustacea</taxon>
        <taxon>Malacostraca</taxon>
        <taxon>Eumalacostraca</taxon>
        <taxon>Eucarida</taxon>
        <taxon>Decapoda</taxon>
        <taxon>Pleocyemata</taxon>
        <taxon>Brachyura</taxon>
        <taxon>Eubrachyura</taxon>
        <taxon>Portunoidea</taxon>
        <taxon>Portunidae</taxon>
        <taxon>Portuninae</taxon>
        <taxon>Portunus</taxon>
    </lineage>
</organism>
<name>A0A5B7E1R3_PORTR</name>
<keyword evidence="1" id="KW-0472">Membrane</keyword>
<dbReference type="EMBL" id="VSRR010001649">
    <property type="protein sequence ID" value="MPC26774.1"/>
    <property type="molecule type" value="Genomic_DNA"/>
</dbReference>
<keyword evidence="3" id="KW-1185">Reference proteome</keyword>
<comment type="caution">
    <text evidence="2">The sequence shown here is derived from an EMBL/GenBank/DDBJ whole genome shotgun (WGS) entry which is preliminary data.</text>
</comment>
<protein>
    <submittedName>
        <fullName evidence="2">Uncharacterized protein</fullName>
    </submittedName>
</protein>
<keyword evidence="1" id="KW-1133">Transmembrane helix</keyword>